<name>A0A4Y2FA04_ARAVE</name>
<organism evidence="1 2">
    <name type="scientific">Araneus ventricosus</name>
    <name type="common">Orbweaver spider</name>
    <name type="synonym">Epeira ventricosa</name>
    <dbReference type="NCBI Taxonomy" id="182803"/>
    <lineage>
        <taxon>Eukaryota</taxon>
        <taxon>Metazoa</taxon>
        <taxon>Ecdysozoa</taxon>
        <taxon>Arthropoda</taxon>
        <taxon>Chelicerata</taxon>
        <taxon>Arachnida</taxon>
        <taxon>Araneae</taxon>
        <taxon>Araneomorphae</taxon>
        <taxon>Entelegynae</taxon>
        <taxon>Araneoidea</taxon>
        <taxon>Araneidae</taxon>
        <taxon>Araneus</taxon>
    </lineage>
</organism>
<gene>
    <name evidence="1" type="ORF">AVEN_160320_1</name>
</gene>
<dbReference type="Proteomes" id="UP000499080">
    <property type="component" value="Unassembled WGS sequence"/>
</dbReference>
<keyword evidence="2" id="KW-1185">Reference proteome</keyword>
<dbReference type="EMBL" id="BGPR01000857">
    <property type="protein sequence ID" value="GBM38061.1"/>
    <property type="molecule type" value="Genomic_DNA"/>
</dbReference>
<comment type="caution">
    <text evidence="1">The sequence shown here is derived from an EMBL/GenBank/DDBJ whole genome shotgun (WGS) entry which is preliminary data.</text>
</comment>
<evidence type="ECO:0000313" key="2">
    <source>
        <dbReference type="Proteomes" id="UP000499080"/>
    </source>
</evidence>
<dbReference type="AlphaFoldDB" id="A0A4Y2FA04"/>
<reference evidence="1 2" key="1">
    <citation type="journal article" date="2019" name="Sci. Rep.">
        <title>Orb-weaving spider Araneus ventricosus genome elucidates the spidroin gene catalogue.</title>
        <authorList>
            <person name="Kono N."/>
            <person name="Nakamura H."/>
            <person name="Ohtoshi R."/>
            <person name="Moran D.A.P."/>
            <person name="Shinohara A."/>
            <person name="Yoshida Y."/>
            <person name="Fujiwara M."/>
            <person name="Mori M."/>
            <person name="Tomita M."/>
            <person name="Arakawa K."/>
        </authorList>
    </citation>
    <scope>NUCLEOTIDE SEQUENCE [LARGE SCALE GENOMIC DNA]</scope>
</reference>
<evidence type="ECO:0000313" key="1">
    <source>
        <dbReference type="EMBL" id="GBM38061.1"/>
    </source>
</evidence>
<accession>A0A4Y2FA04</accession>
<sequence length="127" mass="14134">MPLLRSYSSKTEIPYTTIMHHHLQDFPNFFLIHVSYELLKGGCNGVVIPGVWVRSRQTKLNGISWQFCCASCSVSGVYSFSSQLGVVDLLCKLPENGHGFVEYRLAKPEVAKVKSIIVWSVGGGWLS</sequence>
<protein>
    <submittedName>
        <fullName evidence="1">Uncharacterized protein</fullName>
    </submittedName>
</protein>
<proteinExistence type="predicted"/>